<feature type="transmembrane region" description="Helical" evidence="1">
    <location>
        <begin position="147"/>
        <end position="168"/>
    </location>
</feature>
<dbReference type="AlphaFoldDB" id="A0AAU7YCL2"/>
<keyword evidence="1" id="KW-0472">Membrane</keyword>
<dbReference type="RefSeq" id="WP_350448364.1">
    <property type="nucleotide sequence ID" value="NZ_CP158373.1"/>
</dbReference>
<feature type="transmembrane region" description="Helical" evidence="1">
    <location>
        <begin position="12"/>
        <end position="35"/>
    </location>
</feature>
<protein>
    <submittedName>
        <fullName evidence="2">Uncharacterized protein</fullName>
    </submittedName>
</protein>
<gene>
    <name evidence="2" type="ORF">ABS648_12780</name>
</gene>
<evidence type="ECO:0000313" key="2">
    <source>
        <dbReference type="EMBL" id="XBY66594.1"/>
    </source>
</evidence>
<proteinExistence type="predicted"/>
<evidence type="ECO:0000256" key="1">
    <source>
        <dbReference type="SAM" id="Phobius"/>
    </source>
</evidence>
<keyword evidence="1" id="KW-0812">Transmembrane</keyword>
<name>A0AAU7YCL2_9PSED</name>
<reference evidence="2" key="1">
    <citation type="submission" date="2023-08" db="EMBL/GenBank/DDBJ databases">
        <title>Increased levels of nutrients transform a symbiont into a lethal pathobiont.</title>
        <authorList>
            <person name="Lachnit T."/>
            <person name="Ulrich L."/>
            <person name="Willmer F.M."/>
            <person name="Hasenbein T."/>
            <person name="Steiner L.X."/>
            <person name="Wolters M."/>
            <person name="Herbst E.M."/>
            <person name="Deines P."/>
        </authorList>
    </citation>
    <scope>NUCLEOTIDE SEQUENCE</scope>
    <source>
        <strain evidence="2">T3</strain>
    </source>
</reference>
<dbReference type="EMBL" id="CP158373">
    <property type="protein sequence ID" value="XBY66594.1"/>
    <property type="molecule type" value="Genomic_DNA"/>
</dbReference>
<feature type="transmembrane region" description="Helical" evidence="1">
    <location>
        <begin position="41"/>
        <end position="62"/>
    </location>
</feature>
<feature type="transmembrane region" description="Helical" evidence="1">
    <location>
        <begin position="74"/>
        <end position="93"/>
    </location>
</feature>
<feature type="transmembrane region" description="Helical" evidence="1">
    <location>
        <begin position="113"/>
        <end position="135"/>
    </location>
</feature>
<keyword evidence="1" id="KW-1133">Transmembrane helix</keyword>
<organism evidence="2">
    <name type="scientific">Pseudomonas solani</name>
    <dbReference type="NCBI Taxonomy" id="2731552"/>
    <lineage>
        <taxon>Bacteria</taxon>
        <taxon>Pseudomonadati</taxon>
        <taxon>Pseudomonadota</taxon>
        <taxon>Gammaproteobacteria</taxon>
        <taxon>Pseudomonadales</taxon>
        <taxon>Pseudomonadaceae</taxon>
        <taxon>Pseudomonas</taxon>
    </lineage>
</organism>
<accession>A0AAU7YCL2</accession>
<sequence>MSAQLRSLGVTLRLLCYLLFGVLTALPLALLSLLLPWSTHLFSAFLLLGAWAGTAGLVRALVVEPAQASLLGNLTTSALLMIGIRAMLFGLLVDQDPESLRQGGLEQDFDLRMLGLLAMVYGPILVALHYLARVAWTFYRDADCQGLRLLAGLALVILLVPQLVKLAWPMLLSVFMPIT</sequence>